<proteinExistence type="predicted"/>
<dbReference type="AlphaFoldDB" id="A0A9D2LEW5"/>
<accession>A0A9D2LEW5</accession>
<gene>
    <name evidence="1" type="ORF">H9786_12615</name>
</gene>
<dbReference type="Proteomes" id="UP000823823">
    <property type="component" value="Unassembled WGS sequence"/>
</dbReference>
<name>A0A9D2LEW5_9MICO</name>
<comment type="caution">
    <text evidence="1">The sequence shown here is derived from an EMBL/GenBank/DDBJ whole genome shotgun (WGS) entry which is preliminary data.</text>
</comment>
<reference evidence="1" key="2">
    <citation type="submission" date="2021-04" db="EMBL/GenBank/DDBJ databases">
        <authorList>
            <person name="Gilroy R."/>
        </authorList>
    </citation>
    <scope>NUCLEOTIDE SEQUENCE</scope>
    <source>
        <strain evidence="1">ChiHjej13B12-24818</strain>
    </source>
</reference>
<evidence type="ECO:0000313" key="1">
    <source>
        <dbReference type="EMBL" id="HJB11349.1"/>
    </source>
</evidence>
<sequence>MSTPRQRSGPQPPPPGTQVAITLTTKPGDHAIVRVIAAPHRELADPGRAAQLLEPFAGALLVDVRVGERLVLPGAWVRREVVDRGEPRPPRPVRPTDLRPPAVIVGEGQDAALHWGLTSWPLALQAPLAIPAAARPDPHPVARLRRLVLVALGRRDEVALTLWRQDGFEVPWHDVRLIPRAAWWFEIAQVPPGTRYADAEAAQQVGRASPGQWPMGPSS</sequence>
<protein>
    <submittedName>
        <fullName evidence="1">Uncharacterized protein</fullName>
    </submittedName>
</protein>
<organism evidence="1 2">
    <name type="scientific">Candidatus Brachybacterium merdavium</name>
    <dbReference type="NCBI Taxonomy" id="2838513"/>
    <lineage>
        <taxon>Bacteria</taxon>
        <taxon>Bacillati</taxon>
        <taxon>Actinomycetota</taxon>
        <taxon>Actinomycetes</taxon>
        <taxon>Micrococcales</taxon>
        <taxon>Dermabacteraceae</taxon>
        <taxon>Brachybacterium</taxon>
    </lineage>
</organism>
<dbReference type="EMBL" id="DWZH01000099">
    <property type="protein sequence ID" value="HJB11349.1"/>
    <property type="molecule type" value="Genomic_DNA"/>
</dbReference>
<evidence type="ECO:0000313" key="2">
    <source>
        <dbReference type="Proteomes" id="UP000823823"/>
    </source>
</evidence>
<reference evidence="1" key="1">
    <citation type="journal article" date="2021" name="PeerJ">
        <title>Extensive microbial diversity within the chicken gut microbiome revealed by metagenomics and culture.</title>
        <authorList>
            <person name="Gilroy R."/>
            <person name="Ravi A."/>
            <person name="Getino M."/>
            <person name="Pursley I."/>
            <person name="Horton D.L."/>
            <person name="Alikhan N.F."/>
            <person name="Baker D."/>
            <person name="Gharbi K."/>
            <person name="Hall N."/>
            <person name="Watson M."/>
            <person name="Adriaenssens E.M."/>
            <person name="Foster-Nyarko E."/>
            <person name="Jarju S."/>
            <person name="Secka A."/>
            <person name="Antonio M."/>
            <person name="Oren A."/>
            <person name="Chaudhuri R.R."/>
            <person name="La Ragione R."/>
            <person name="Hildebrand F."/>
            <person name="Pallen M.J."/>
        </authorList>
    </citation>
    <scope>NUCLEOTIDE SEQUENCE</scope>
    <source>
        <strain evidence="1">ChiHjej13B12-24818</strain>
    </source>
</reference>